<gene>
    <name evidence="1" type="ORF">LCGC14_0596920</name>
</gene>
<sequence>MANEKSSILEKLKDVLSRNYNTLQIEISYLEKMKFNILHFKIHTGFNYHDLVGIFRYWGIDWKFHIYHWNVESNNNFTVRVSLFIIKDVKCEDNKHDIRPYRNWGKNAIICNKCGLFNKTKEE</sequence>
<evidence type="ECO:0000313" key="1">
    <source>
        <dbReference type="EMBL" id="KKN53954.1"/>
    </source>
</evidence>
<accession>A0A0F9RGM9</accession>
<proteinExistence type="predicted"/>
<comment type="caution">
    <text evidence="1">The sequence shown here is derived from an EMBL/GenBank/DDBJ whole genome shotgun (WGS) entry which is preliminary data.</text>
</comment>
<name>A0A0F9RGM9_9ZZZZ</name>
<dbReference type="EMBL" id="LAZR01000949">
    <property type="protein sequence ID" value="KKN53954.1"/>
    <property type="molecule type" value="Genomic_DNA"/>
</dbReference>
<protein>
    <submittedName>
        <fullName evidence="1">Uncharacterized protein</fullName>
    </submittedName>
</protein>
<organism evidence="1">
    <name type="scientific">marine sediment metagenome</name>
    <dbReference type="NCBI Taxonomy" id="412755"/>
    <lineage>
        <taxon>unclassified sequences</taxon>
        <taxon>metagenomes</taxon>
        <taxon>ecological metagenomes</taxon>
    </lineage>
</organism>
<dbReference type="AlphaFoldDB" id="A0A0F9RGM9"/>
<reference evidence="1" key="1">
    <citation type="journal article" date="2015" name="Nature">
        <title>Complex archaea that bridge the gap between prokaryotes and eukaryotes.</title>
        <authorList>
            <person name="Spang A."/>
            <person name="Saw J.H."/>
            <person name="Jorgensen S.L."/>
            <person name="Zaremba-Niedzwiedzka K."/>
            <person name="Martijn J."/>
            <person name="Lind A.E."/>
            <person name="van Eijk R."/>
            <person name="Schleper C."/>
            <person name="Guy L."/>
            <person name="Ettema T.J."/>
        </authorList>
    </citation>
    <scope>NUCLEOTIDE SEQUENCE</scope>
</reference>